<organism evidence="1 2">
    <name type="scientific">Hymenobacter antarcticus</name>
    <dbReference type="NCBI Taxonomy" id="486270"/>
    <lineage>
        <taxon>Bacteria</taxon>
        <taxon>Pseudomonadati</taxon>
        <taxon>Bacteroidota</taxon>
        <taxon>Cytophagia</taxon>
        <taxon>Cytophagales</taxon>
        <taxon>Hymenobacteraceae</taxon>
        <taxon>Hymenobacter</taxon>
    </lineage>
</organism>
<evidence type="ECO:0008006" key="3">
    <source>
        <dbReference type="Google" id="ProtNLM"/>
    </source>
</evidence>
<dbReference type="RefSeq" id="WP_345127134.1">
    <property type="nucleotide sequence ID" value="NZ_BAABDI010000040.1"/>
</dbReference>
<comment type="caution">
    <text evidence="1">The sequence shown here is derived from an EMBL/GenBank/DDBJ whole genome shotgun (WGS) entry which is preliminary data.</text>
</comment>
<proteinExistence type="predicted"/>
<gene>
    <name evidence="1" type="ORF">GCM10022407_38860</name>
</gene>
<dbReference type="Proteomes" id="UP001501556">
    <property type="component" value="Unassembled WGS sequence"/>
</dbReference>
<evidence type="ECO:0000313" key="1">
    <source>
        <dbReference type="EMBL" id="GAA3990589.1"/>
    </source>
</evidence>
<evidence type="ECO:0000313" key="2">
    <source>
        <dbReference type="Proteomes" id="UP001501556"/>
    </source>
</evidence>
<name>A0ABP7QZZ3_9BACT</name>
<dbReference type="EMBL" id="BAABDI010000040">
    <property type="protein sequence ID" value="GAA3990589.1"/>
    <property type="molecule type" value="Genomic_DNA"/>
</dbReference>
<accession>A0ABP7QZZ3</accession>
<keyword evidence="2" id="KW-1185">Reference proteome</keyword>
<protein>
    <recommendedName>
        <fullName evidence="3">WGR domain-containing protein</fullName>
    </recommendedName>
</protein>
<sequence>MNQFRITQTQPLTSALPYEVEECHRVWFLPWKVWHSLQERNFTGRGYRMAPRRFQTPQEAQAFAEHMLALRTCQEAAQARLLDEQRHRQLLPRVVQVVSPPMPA</sequence>
<reference evidence="2" key="1">
    <citation type="journal article" date="2019" name="Int. J. Syst. Evol. Microbiol.">
        <title>The Global Catalogue of Microorganisms (GCM) 10K type strain sequencing project: providing services to taxonomists for standard genome sequencing and annotation.</title>
        <authorList>
            <consortium name="The Broad Institute Genomics Platform"/>
            <consortium name="The Broad Institute Genome Sequencing Center for Infectious Disease"/>
            <person name="Wu L."/>
            <person name="Ma J."/>
        </authorList>
    </citation>
    <scope>NUCLEOTIDE SEQUENCE [LARGE SCALE GENOMIC DNA]</scope>
    <source>
        <strain evidence="2">JCM 17217</strain>
    </source>
</reference>